<evidence type="ECO:0000313" key="1">
    <source>
        <dbReference type="EMBL" id="RQH09605.1"/>
    </source>
</evidence>
<dbReference type="Proteomes" id="UP000272778">
    <property type="component" value="Unassembled WGS sequence"/>
</dbReference>
<gene>
    <name evidence="1" type="ORF">D1Y85_00080</name>
</gene>
<name>A0A3N6N4R2_9BURK</name>
<accession>A0A3N6N4R2</accession>
<evidence type="ECO:0000313" key="2">
    <source>
        <dbReference type="Proteomes" id="UP000272778"/>
    </source>
</evidence>
<proteinExistence type="predicted"/>
<dbReference type="EMBL" id="RQIS01000001">
    <property type="protein sequence ID" value="RQH09605.1"/>
    <property type="molecule type" value="Genomic_DNA"/>
</dbReference>
<sequence length="84" mass="9367">MTVDGYTLALAKRNGDAADSWKSYARQLEQELVNAKAGLEAMKALKDVVISELAKLDPNHHLMVKENQQNIIHRAYVAYGKPKS</sequence>
<dbReference type="RefSeq" id="WP_124149011.1">
    <property type="nucleotide sequence ID" value="NZ_RQIS01000001.1"/>
</dbReference>
<dbReference type="OrthoDB" id="9017980at2"/>
<dbReference type="AlphaFoldDB" id="A0A3N6N4R2"/>
<keyword evidence="2" id="KW-1185">Reference proteome</keyword>
<organism evidence="1 2">
    <name type="scientific">Paraburkholderia dinghuensis</name>
    <dbReference type="NCBI Taxonomy" id="2305225"/>
    <lineage>
        <taxon>Bacteria</taxon>
        <taxon>Pseudomonadati</taxon>
        <taxon>Pseudomonadota</taxon>
        <taxon>Betaproteobacteria</taxon>
        <taxon>Burkholderiales</taxon>
        <taxon>Burkholderiaceae</taxon>
        <taxon>Paraburkholderia</taxon>
    </lineage>
</organism>
<comment type="caution">
    <text evidence="1">The sequence shown here is derived from an EMBL/GenBank/DDBJ whole genome shotgun (WGS) entry which is preliminary data.</text>
</comment>
<protein>
    <submittedName>
        <fullName evidence="1">Uncharacterized protein</fullName>
    </submittedName>
</protein>
<reference evidence="1 2" key="1">
    <citation type="submission" date="2018-11" db="EMBL/GenBank/DDBJ databases">
        <title>Paraburkholderia sp. DHOA04, isolated from soil.</title>
        <authorList>
            <person name="Gao Z.-H."/>
            <person name="Qiu L.-H."/>
            <person name="Fu J.-C."/>
        </authorList>
    </citation>
    <scope>NUCLEOTIDE SEQUENCE [LARGE SCALE GENOMIC DNA]</scope>
    <source>
        <strain evidence="1 2">DHOA04</strain>
    </source>
</reference>